<proteinExistence type="predicted"/>
<dbReference type="Proteomes" id="UP000548425">
    <property type="component" value="Unassembled WGS sequence"/>
</dbReference>
<organism evidence="1 2">
    <name type="scientific">Acinetobacter lwoffii</name>
    <dbReference type="NCBI Taxonomy" id="28090"/>
    <lineage>
        <taxon>Bacteria</taxon>
        <taxon>Pseudomonadati</taxon>
        <taxon>Pseudomonadota</taxon>
        <taxon>Gammaproteobacteria</taxon>
        <taxon>Moraxellales</taxon>
        <taxon>Moraxellaceae</taxon>
        <taxon>Acinetobacter</taxon>
    </lineage>
</organism>
<comment type="caution">
    <text evidence="1">The sequence shown here is derived from an EMBL/GenBank/DDBJ whole genome shotgun (WGS) entry which is preliminary data.</text>
</comment>
<dbReference type="AlphaFoldDB" id="A0AAW3VG38"/>
<accession>A0AAW3VG38</accession>
<protein>
    <submittedName>
        <fullName evidence="1">Uncharacterized protein</fullName>
    </submittedName>
</protein>
<dbReference type="EMBL" id="JACHLA010000011">
    <property type="protein sequence ID" value="MBB6363962.1"/>
    <property type="molecule type" value="Genomic_DNA"/>
</dbReference>
<reference evidence="1 2" key="1">
    <citation type="submission" date="2020-08" db="EMBL/GenBank/DDBJ databases">
        <title>Functional genomics of gut bacteria from endangered species of beetles.</title>
        <authorList>
            <person name="Carlos-Shanley C."/>
        </authorList>
    </citation>
    <scope>NUCLEOTIDE SEQUENCE [LARGE SCALE GENOMIC DNA]</scope>
    <source>
        <strain evidence="1 2">S00127</strain>
    </source>
</reference>
<gene>
    <name evidence="1" type="ORF">HNP34_002102</name>
</gene>
<sequence>MSQIPSNIIQTAENYFDNTVLETTDTIFQEILKAFPIASSGLAIYKVFRSYNEKQKLKNILEFIKEGEKLASGTLLKIFKNQNNLEIGGELLNALDKVYLIHQSKMLARLALLYDAKEINRENFLRYTHIIPQFTSFLLEGLEKAYLSFEMNKSKKDYYLTNNECNFSASELEKFGFLYVVATFGSGNNYGREKDLIFFYEHIYKNKHDKNL</sequence>
<name>A0AAW3VG38_ACILW</name>
<evidence type="ECO:0000313" key="1">
    <source>
        <dbReference type="EMBL" id="MBB6363962.1"/>
    </source>
</evidence>
<evidence type="ECO:0000313" key="2">
    <source>
        <dbReference type="Proteomes" id="UP000548425"/>
    </source>
</evidence>
<dbReference type="RefSeq" id="WP_180087597.1">
    <property type="nucleotide sequence ID" value="NZ_JACHLA010000011.1"/>
</dbReference>